<evidence type="ECO:0000259" key="9">
    <source>
        <dbReference type="PROSITE" id="PS50104"/>
    </source>
</evidence>
<dbReference type="InterPro" id="IPR035897">
    <property type="entry name" value="Toll_tir_struct_dom_sf"/>
</dbReference>
<keyword evidence="2" id="KW-0433">Leucine-rich repeat</keyword>
<dbReference type="Pfam" id="PF20160">
    <property type="entry name" value="C-JID"/>
    <property type="match status" value="1"/>
</dbReference>
<dbReference type="Gene3D" id="3.40.50.300">
    <property type="entry name" value="P-loop containing nucleotide triphosphate hydrolases"/>
    <property type="match status" value="1"/>
</dbReference>
<dbReference type="SUPFAM" id="SSF46785">
    <property type="entry name" value="Winged helix' DNA-binding domain"/>
    <property type="match status" value="1"/>
</dbReference>
<dbReference type="Pfam" id="PF23282">
    <property type="entry name" value="WHD_ROQ1"/>
    <property type="match status" value="1"/>
</dbReference>
<dbReference type="SUPFAM" id="SSF52540">
    <property type="entry name" value="P-loop containing nucleoside triphosphate hydrolases"/>
    <property type="match status" value="1"/>
</dbReference>
<dbReference type="AlphaFoldDB" id="A0ABD1C829"/>
<evidence type="ECO:0000313" key="10">
    <source>
        <dbReference type="EMBL" id="KAL1225608.1"/>
    </source>
</evidence>
<dbReference type="PANTHER" id="PTHR11017">
    <property type="entry name" value="LEUCINE-RICH REPEAT-CONTAINING PROTEIN"/>
    <property type="match status" value="1"/>
</dbReference>
<sequence length="1132" mass="127144">MASSSSTSSSHAKRYRVFTSFHGPDVREGFLSHLHTHFESKGITTFNDQGMERGQTIKPELDKAIRESRVLIVVLSKDYASSSWCLDELVEIFNCKEAQGQTVIPIFYKVDPSDVKKQRGDFGRAFEKTCEGKSKEVKQGWSKALADVATIAGEHSINSDNEAKMIQKIATDVSEKLNATPSRDFEDMVGLEAHLRNLYSLLHLESDDVKMIGIWGPAGIGKTTISRALYNQLSSSFQLSCFMGNLKGSCKSTIGVDGHKSQLSLQNQLLSEILDQKDMRVYHLGAIKEWLHDQRVLIVLDDVDDLEQLEVLAKELSWFGSGSRIIVTTEDKQILKAHGIHNIYHMDFPSKEEALEMLCRSAFKQSSVPDGFEELANKVAEFCGYLPLGLSVVGSSLRGQSKHEWELQLSRIETSLDRKTENILRVGYDRLLKEDQSLFLHIACFFNNDNVDHVSSLLADSHDVEIGLKTLAEKSLVHTNGSIVMHYLLQKLGIQIVRDQSDEPGKRKFLLEVKEIRDVLENETGTGSVIGISLDKSTIGNDHHVSVGKRAFEGMRNLRLLRIYENPDHLVEEARGLFMDILAGKVVDFSNARKFGAEAKLQIPEDMEYLSPLTLFHWDFYPGKSLPPGFQPDRLVELHMPFSNLEKLWGGIERLPNLKSIDLNRSQCLKEIPNLLNATNLETLNLEYCLSLVELPSSIRNLHKLKKLKMDGCKKLRDIPTNINLASLEEVEMTGCSQLSSFPDFSMNIRELRVGGTKIEEIPSSIRNLHKLELLNMYNCQKLRVIPTNINLPSLEVFSVNCCSRLASFPDISSNITKLDLGNTKIKDVPTSVVRCWSRLEWLDIGSRSLERLTHVPPSVRVLHANGCVSLKRVCCSFPNETKRLSFYNCIQLDEESRRRIIQQSIQGEILLPGKEIPAEFTHKATGNSITIPLASGTFSASSRFKACILLSPIEHCLYQDISCRLRSKGDGTIHSVSTAAWLSNMPSWSKHLFIFSGDLFPQQNRCHEVDVTISEITFEFSCGDDSETEDSCDDKIIECGVEIMTEEAEGSSSSQVDTFETEISKSQVDNFETEISSSSEVEYDGGNNTDGDGDEDNEAEGFNLSQDENIKTSKDTGFRSWLRKLGLKRKR</sequence>
<dbReference type="FunFam" id="1.10.8.430:FF:000002">
    <property type="entry name" value="Disease resistance protein (TIR-NBS-LRR class)"/>
    <property type="match status" value="1"/>
</dbReference>
<evidence type="ECO:0000256" key="4">
    <source>
        <dbReference type="ARBA" id="ARBA00022801"/>
    </source>
</evidence>
<keyword evidence="4" id="KW-0378">Hydrolase</keyword>
<dbReference type="GO" id="GO:0006952">
    <property type="term" value="P:defense response"/>
    <property type="evidence" value="ECO:0007669"/>
    <property type="project" value="UniProtKB-KW"/>
</dbReference>
<proteinExistence type="predicted"/>
<dbReference type="FunFam" id="3.40.50.10140:FF:000007">
    <property type="entry name" value="Disease resistance protein (TIR-NBS-LRR class)"/>
    <property type="match status" value="1"/>
</dbReference>
<name>A0ABD1C829_CARAN</name>
<keyword evidence="6" id="KW-0520">NAD</keyword>
<evidence type="ECO:0000256" key="7">
    <source>
        <dbReference type="ARBA" id="ARBA00047304"/>
    </source>
</evidence>
<feature type="compositionally biased region" description="Polar residues" evidence="8">
    <location>
        <begin position="1071"/>
        <end position="1081"/>
    </location>
</feature>
<evidence type="ECO:0000313" key="11">
    <source>
        <dbReference type="Proteomes" id="UP001558713"/>
    </source>
</evidence>
<evidence type="ECO:0000256" key="3">
    <source>
        <dbReference type="ARBA" id="ARBA00022737"/>
    </source>
</evidence>
<dbReference type="InterPro" id="IPR032675">
    <property type="entry name" value="LRR_dom_sf"/>
</dbReference>
<dbReference type="InterPro" id="IPR000157">
    <property type="entry name" value="TIR_dom"/>
</dbReference>
<organism evidence="10 11">
    <name type="scientific">Cardamine amara subsp. amara</name>
    <dbReference type="NCBI Taxonomy" id="228776"/>
    <lineage>
        <taxon>Eukaryota</taxon>
        <taxon>Viridiplantae</taxon>
        <taxon>Streptophyta</taxon>
        <taxon>Embryophyta</taxon>
        <taxon>Tracheophyta</taxon>
        <taxon>Spermatophyta</taxon>
        <taxon>Magnoliopsida</taxon>
        <taxon>eudicotyledons</taxon>
        <taxon>Gunneridae</taxon>
        <taxon>Pentapetalae</taxon>
        <taxon>rosids</taxon>
        <taxon>malvids</taxon>
        <taxon>Brassicales</taxon>
        <taxon>Brassicaceae</taxon>
        <taxon>Cardamineae</taxon>
        <taxon>Cardamine</taxon>
    </lineage>
</organism>
<dbReference type="Pfam" id="PF00931">
    <property type="entry name" value="NB-ARC"/>
    <property type="match status" value="1"/>
</dbReference>
<keyword evidence="11" id="KW-1185">Reference proteome</keyword>
<dbReference type="Gene3D" id="3.80.10.10">
    <property type="entry name" value="Ribonuclease Inhibitor"/>
    <property type="match status" value="2"/>
</dbReference>
<evidence type="ECO:0000256" key="6">
    <source>
        <dbReference type="ARBA" id="ARBA00023027"/>
    </source>
</evidence>
<feature type="domain" description="TIR" evidence="9">
    <location>
        <begin position="13"/>
        <end position="177"/>
    </location>
</feature>
<evidence type="ECO:0000256" key="5">
    <source>
        <dbReference type="ARBA" id="ARBA00022821"/>
    </source>
</evidence>
<dbReference type="InterPro" id="IPR044974">
    <property type="entry name" value="Disease_R_plants"/>
</dbReference>
<dbReference type="GO" id="GO:0061809">
    <property type="term" value="F:NAD+ nucleosidase activity, cyclic ADP-ribose generating"/>
    <property type="evidence" value="ECO:0007669"/>
    <property type="project" value="UniProtKB-EC"/>
</dbReference>
<feature type="region of interest" description="Disordered" evidence="8">
    <location>
        <begin position="1071"/>
        <end position="1112"/>
    </location>
</feature>
<keyword evidence="5" id="KW-0611">Plant defense</keyword>
<dbReference type="InterPro" id="IPR002182">
    <property type="entry name" value="NB-ARC"/>
</dbReference>
<accession>A0ABD1C829</accession>
<gene>
    <name evidence="10" type="ORF">V5N11_000050</name>
</gene>
<dbReference type="PROSITE" id="PS50104">
    <property type="entry name" value="TIR"/>
    <property type="match status" value="1"/>
</dbReference>
<dbReference type="InterPro" id="IPR027417">
    <property type="entry name" value="P-loop_NTPase"/>
</dbReference>
<evidence type="ECO:0000256" key="1">
    <source>
        <dbReference type="ARBA" id="ARBA00011982"/>
    </source>
</evidence>
<comment type="caution">
    <text evidence="10">The sequence shown here is derived from an EMBL/GenBank/DDBJ whole genome shotgun (WGS) entry which is preliminary data.</text>
</comment>
<protein>
    <recommendedName>
        <fullName evidence="1">ADP-ribosyl cyclase/cyclic ADP-ribose hydrolase</fullName>
        <ecNumber evidence="1">3.2.2.6</ecNumber>
    </recommendedName>
</protein>
<dbReference type="Pfam" id="PF07725">
    <property type="entry name" value="LRR_3"/>
    <property type="match status" value="1"/>
</dbReference>
<dbReference type="EC" id="3.2.2.6" evidence="1"/>
<dbReference type="InterPro" id="IPR036390">
    <property type="entry name" value="WH_DNA-bd_sf"/>
</dbReference>
<dbReference type="EMBL" id="JBANAX010000025">
    <property type="protein sequence ID" value="KAL1225608.1"/>
    <property type="molecule type" value="Genomic_DNA"/>
</dbReference>
<dbReference type="Pfam" id="PF01582">
    <property type="entry name" value="TIR"/>
    <property type="match status" value="1"/>
</dbReference>
<dbReference type="SMART" id="SM00255">
    <property type="entry name" value="TIR"/>
    <property type="match status" value="1"/>
</dbReference>
<dbReference type="InterPro" id="IPR058192">
    <property type="entry name" value="WHD_ROQ1-like"/>
</dbReference>
<dbReference type="InterPro" id="IPR045344">
    <property type="entry name" value="C-JID"/>
</dbReference>
<dbReference type="PANTHER" id="PTHR11017:SF291">
    <property type="entry name" value="ADP-RIBOSYL CYCLASE_CYCLIC ADP-RIBOSE HYDROLASE-RELATED"/>
    <property type="match status" value="1"/>
</dbReference>
<dbReference type="Proteomes" id="UP001558713">
    <property type="component" value="Unassembled WGS sequence"/>
</dbReference>
<dbReference type="SUPFAM" id="SSF52200">
    <property type="entry name" value="Toll/Interleukin receptor TIR domain"/>
    <property type="match status" value="1"/>
</dbReference>
<dbReference type="PRINTS" id="PR00364">
    <property type="entry name" value="DISEASERSIST"/>
</dbReference>
<evidence type="ECO:0000256" key="8">
    <source>
        <dbReference type="SAM" id="MobiDB-lite"/>
    </source>
</evidence>
<dbReference type="SUPFAM" id="SSF52058">
    <property type="entry name" value="L domain-like"/>
    <property type="match status" value="1"/>
</dbReference>
<dbReference type="FunFam" id="3.40.50.300:FF:001002">
    <property type="entry name" value="Disease resistance protein (TIR-NBS-LRR class)"/>
    <property type="match status" value="1"/>
</dbReference>
<dbReference type="InterPro" id="IPR042197">
    <property type="entry name" value="Apaf_helical"/>
</dbReference>
<dbReference type="Gene3D" id="3.40.50.10140">
    <property type="entry name" value="Toll/interleukin-1 receptor homology (TIR) domain"/>
    <property type="match status" value="1"/>
</dbReference>
<dbReference type="InterPro" id="IPR011713">
    <property type="entry name" value="Leu-rich_rpt_3"/>
</dbReference>
<evidence type="ECO:0000256" key="2">
    <source>
        <dbReference type="ARBA" id="ARBA00022614"/>
    </source>
</evidence>
<keyword evidence="3" id="KW-0677">Repeat</keyword>
<dbReference type="FunFam" id="3.80.10.10:FF:000386">
    <property type="entry name" value="Disease resistance protein RPS4"/>
    <property type="match status" value="1"/>
</dbReference>
<dbReference type="Gene3D" id="1.10.8.430">
    <property type="entry name" value="Helical domain of apoptotic protease-activating factors"/>
    <property type="match status" value="1"/>
</dbReference>
<reference evidence="10 11" key="1">
    <citation type="submission" date="2024-04" db="EMBL/GenBank/DDBJ databases">
        <title>Genome assembly C_amara_ONT_v2.</title>
        <authorList>
            <person name="Yant L."/>
            <person name="Moore C."/>
            <person name="Slenker M."/>
        </authorList>
    </citation>
    <scope>NUCLEOTIDE SEQUENCE [LARGE SCALE GENOMIC DNA]</scope>
    <source>
        <tissue evidence="10">Leaf</tissue>
    </source>
</reference>
<comment type="catalytic activity">
    <reaction evidence="7">
        <text>NAD(+) + H2O = ADP-D-ribose + nicotinamide + H(+)</text>
        <dbReference type="Rhea" id="RHEA:16301"/>
        <dbReference type="ChEBI" id="CHEBI:15377"/>
        <dbReference type="ChEBI" id="CHEBI:15378"/>
        <dbReference type="ChEBI" id="CHEBI:17154"/>
        <dbReference type="ChEBI" id="CHEBI:57540"/>
        <dbReference type="ChEBI" id="CHEBI:57967"/>
        <dbReference type="EC" id="3.2.2.6"/>
    </reaction>
    <physiologicalReaction direction="left-to-right" evidence="7">
        <dbReference type="Rhea" id="RHEA:16302"/>
    </physiologicalReaction>
</comment>